<protein>
    <submittedName>
        <fullName evidence="4">Luciferase-like monooxygenase</fullName>
    </submittedName>
</protein>
<dbReference type="PANTHER" id="PTHR30137:SF8">
    <property type="entry name" value="BLR5498 PROTEIN"/>
    <property type="match status" value="1"/>
</dbReference>
<sequence length="115" mass="12713">MKLSLFSVQDHYPDGARTVPQLYKQVIDQAVLGEELGYAAFFSAEHHFHPYGVVPNPTALVCAIAQRTTRIRLGTAISILTFHNPRTAAEIFAMAMCTENLIRVDDAPESPKLAE</sequence>
<dbReference type="InterPro" id="IPR011251">
    <property type="entry name" value="Luciferase-like_dom"/>
</dbReference>
<evidence type="ECO:0000256" key="1">
    <source>
        <dbReference type="ARBA" id="ARBA00023002"/>
    </source>
</evidence>
<proteinExistence type="predicted"/>
<dbReference type="Gene3D" id="3.20.20.30">
    <property type="entry name" value="Luciferase-like domain"/>
    <property type="match status" value="1"/>
</dbReference>
<gene>
    <name evidence="4" type="ORF">SAMN05443248_5921</name>
</gene>
<dbReference type="Proteomes" id="UP000189796">
    <property type="component" value="Chromosome I"/>
</dbReference>
<dbReference type="RefSeq" id="WP_154072574.1">
    <property type="nucleotide sequence ID" value="NZ_LT670817.1"/>
</dbReference>
<evidence type="ECO:0000313" key="5">
    <source>
        <dbReference type="Proteomes" id="UP000189796"/>
    </source>
</evidence>
<organism evidence="4 5">
    <name type="scientific">Bradyrhizobium erythrophlei</name>
    <dbReference type="NCBI Taxonomy" id="1437360"/>
    <lineage>
        <taxon>Bacteria</taxon>
        <taxon>Pseudomonadati</taxon>
        <taxon>Pseudomonadota</taxon>
        <taxon>Alphaproteobacteria</taxon>
        <taxon>Hyphomicrobiales</taxon>
        <taxon>Nitrobacteraceae</taxon>
        <taxon>Bradyrhizobium</taxon>
    </lineage>
</organism>
<reference evidence="4 5" key="1">
    <citation type="submission" date="2016-11" db="EMBL/GenBank/DDBJ databases">
        <authorList>
            <person name="Jaros S."/>
            <person name="Januszkiewicz K."/>
            <person name="Wedrychowicz H."/>
        </authorList>
    </citation>
    <scope>NUCLEOTIDE SEQUENCE [LARGE SCALE GENOMIC DNA]</scope>
    <source>
        <strain evidence="4 5">GAS138</strain>
    </source>
</reference>
<dbReference type="OrthoDB" id="9804736at2"/>
<dbReference type="GO" id="GO:0004497">
    <property type="term" value="F:monooxygenase activity"/>
    <property type="evidence" value="ECO:0007669"/>
    <property type="project" value="UniProtKB-KW"/>
</dbReference>
<dbReference type="InterPro" id="IPR036661">
    <property type="entry name" value="Luciferase-like_sf"/>
</dbReference>
<dbReference type="GO" id="GO:0016705">
    <property type="term" value="F:oxidoreductase activity, acting on paired donors, with incorporation or reduction of molecular oxygen"/>
    <property type="evidence" value="ECO:0007669"/>
    <property type="project" value="InterPro"/>
</dbReference>
<accession>A0A1M5VEH6</accession>
<dbReference type="SUPFAM" id="SSF51679">
    <property type="entry name" value="Bacterial luciferase-like"/>
    <property type="match status" value="1"/>
</dbReference>
<evidence type="ECO:0000313" key="4">
    <source>
        <dbReference type="EMBL" id="SHH73558.1"/>
    </source>
</evidence>
<keyword evidence="2 4" id="KW-0503">Monooxygenase</keyword>
<feature type="domain" description="Luciferase-like" evidence="3">
    <location>
        <begin position="4"/>
        <end position="94"/>
    </location>
</feature>
<name>A0A1M5VEH6_9BRAD</name>
<keyword evidence="1" id="KW-0560">Oxidoreductase</keyword>
<dbReference type="GO" id="GO:0005829">
    <property type="term" value="C:cytosol"/>
    <property type="evidence" value="ECO:0007669"/>
    <property type="project" value="TreeGrafter"/>
</dbReference>
<evidence type="ECO:0000259" key="3">
    <source>
        <dbReference type="Pfam" id="PF00296"/>
    </source>
</evidence>
<dbReference type="EMBL" id="LT670817">
    <property type="protein sequence ID" value="SHH73558.1"/>
    <property type="molecule type" value="Genomic_DNA"/>
</dbReference>
<evidence type="ECO:0000256" key="2">
    <source>
        <dbReference type="ARBA" id="ARBA00023033"/>
    </source>
</evidence>
<dbReference type="InterPro" id="IPR050766">
    <property type="entry name" value="Bact_Lucif_Oxidored"/>
</dbReference>
<dbReference type="AlphaFoldDB" id="A0A1M5VEH6"/>
<dbReference type="PANTHER" id="PTHR30137">
    <property type="entry name" value="LUCIFERASE-LIKE MONOOXYGENASE"/>
    <property type="match status" value="1"/>
</dbReference>
<dbReference type="Pfam" id="PF00296">
    <property type="entry name" value="Bac_luciferase"/>
    <property type="match status" value="1"/>
</dbReference>